<dbReference type="SUPFAM" id="SSF90123">
    <property type="entry name" value="ABC transporter transmembrane region"/>
    <property type="match status" value="1"/>
</dbReference>
<comment type="subcellular location">
    <subcellularLocation>
        <location evidence="1">Cell membrane</location>
        <topology evidence="1">Multi-pass membrane protein</topology>
    </subcellularLocation>
</comment>
<dbReference type="PANTHER" id="PTHR43394">
    <property type="entry name" value="ATP-DEPENDENT PERMEASE MDL1, MITOCHONDRIAL"/>
    <property type="match status" value="1"/>
</dbReference>
<dbReference type="PANTHER" id="PTHR43394:SF1">
    <property type="entry name" value="ATP-BINDING CASSETTE SUB-FAMILY B MEMBER 10, MITOCHONDRIAL"/>
    <property type="match status" value="1"/>
</dbReference>
<dbReference type="GO" id="GO:0005524">
    <property type="term" value="F:ATP binding"/>
    <property type="evidence" value="ECO:0007669"/>
    <property type="project" value="UniProtKB-KW"/>
</dbReference>
<protein>
    <submittedName>
        <fullName evidence="10">ATP-binding cassette domain-containing protein</fullName>
    </submittedName>
</protein>
<dbReference type="EMBL" id="JAQRFN010000016">
    <property type="protein sequence ID" value="MDC9597758.1"/>
    <property type="molecule type" value="Genomic_DNA"/>
</dbReference>
<dbReference type="InterPro" id="IPR036640">
    <property type="entry name" value="ABC1_TM_sf"/>
</dbReference>
<feature type="transmembrane region" description="Helical" evidence="7">
    <location>
        <begin position="21"/>
        <end position="42"/>
    </location>
</feature>
<feature type="domain" description="ABC transmembrane type-1" evidence="9">
    <location>
        <begin position="25"/>
        <end position="302"/>
    </location>
</feature>
<dbReference type="InterPro" id="IPR011527">
    <property type="entry name" value="ABC1_TM_dom"/>
</dbReference>
<keyword evidence="3" id="KW-0547">Nucleotide-binding</keyword>
<organism evidence="10 11">
    <name type="scientific">Xenorhabdus anantnagensis</name>
    <dbReference type="NCBI Taxonomy" id="3025875"/>
    <lineage>
        <taxon>Bacteria</taxon>
        <taxon>Pseudomonadati</taxon>
        <taxon>Pseudomonadota</taxon>
        <taxon>Gammaproteobacteria</taxon>
        <taxon>Enterobacterales</taxon>
        <taxon>Morganellaceae</taxon>
        <taxon>Xenorhabdus</taxon>
    </lineage>
</organism>
<dbReference type="InterPro" id="IPR027417">
    <property type="entry name" value="P-loop_NTPase"/>
</dbReference>
<feature type="transmembrane region" description="Helical" evidence="7">
    <location>
        <begin position="161"/>
        <end position="181"/>
    </location>
</feature>
<keyword evidence="4 10" id="KW-0067">ATP-binding</keyword>
<dbReference type="SMART" id="SM00382">
    <property type="entry name" value="AAA"/>
    <property type="match status" value="1"/>
</dbReference>
<feature type="transmembrane region" description="Helical" evidence="7">
    <location>
        <begin position="240"/>
        <end position="264"/>
    </location>
</feature>
<keyword evidence="6 7" id="KW-0472">Membrane</keyword>
<evidence type="ECO:0000256" key="3">
    <source>
        <dbReference type="ARBA" id="ARBA00022741"/>
    </source>
</evidence>
<dbReference type="InterPro" id="IPR039421">
    <property type="entry name" value="Type_1_exporter"/>
</dbReference>
<dbReference type="SUPFAM" id="SSF52540">
    <property type="entry name" value="P-loop containing nucleoside triphosphate hydrolases"/>
    <property type="match status" value="1"/>
</dbReference>
<evidence type="ECO:0000256" key="4">
    <source>
        <dbReference type="ARBA" id="ARBA00022840"/>
    </source>
</evidence>
<feature type="domain" description="ABC transporter" evidence="8">
    <location>
        <begin position="347"/>
        <end position="554"/>
    </location>
</feature>
<dbReference type="InterPro" id="IPR003439">
    <property type="entry name" value="ABC_transporter-like_ATP-bd"/>
</dbReference>
<evidence type="ECO:0000259" key="8">
    <source>
        <dbReference type="PROSITE" id="PS50893"/>
    </source>
</evidence>
<evidence type="ECO:0000313" key="11">
    <source>
        <dbReference type="Proteomes" id="UP001220225"/>
    </source>
</evidence>
<evidence type="ECO:0000313" key="10">
    <source>
        <dbReference type="EMBL" id="MDC9597758.1"/>
    </source>
</evidence>
<dbReference type="PROSITE" id="PS50929">
    <property type="entry name" value="ABC_TM1F"/>
    <property type="match status" value="1"/>
</dbReference>
<keyword evidence="11" id="KW-1185">Reference proteome</keyword>
<evidence type="ECO:0000256" key="6">
    <source>
        <dbReference type="ARBA" id="ARBA00023136"/>
    </source>
</evidence>
<dbReference type="Pfam" id="PF00005">
    <property type="entry name" value="ABC_tran"/>
    <property type="match status" value="1"/>
</dbReference>
<keyword evidence="5 7" id="KW-1133">Transmembrane helix</keyword>
<dbReference type="Proteomes" id="UP001220225">
    <property type="component" value="Unassembled WGS sequence"/>
</dbReference>
<evidence type="ECO:0000256" key="2">
    <source>
        <dbReference type="ARBA" id="ARBA00022692"/>
    </source>
</evidence>
<dbReference type="PROSITE" id="PS50893">
    <property type="entry name" value="ABC_TRANSPORTER_2"/>
    <property type="match status" value="1"/>
</dbReference>
<dbReference type="Gene3D" id="3.40.50.300">
    <property type="entry name" value="P-loop containing nucleotide triphosphate hydrolases"/>
    <property type="match status" value="1"/>
</dbReference>
<evidence type="ECO:0000259" key="9">
    <source>
        <dbReference type="PROSITE" id="PS50929"/>
    </source>
</evidence>
<dbReference type="RefSeq" id="WP_273576306.1">
    <property type="nucleotide sequence ID" value="NZ_JAQRFN010000016.1"/>
</dbReference>
<evidence type="ECO:0000256" key="7">
    <source>
        <dbReference type="SAM" id="Phobius"/>
    </source>
</evidence>
<proteinExistence type="predicted"/>
<comment type="caution">
    <text evidence="10">The sequence shown here is derived from an EMBL/GenBank/DDBJ whole genome shotgun (WGS) entry which is preliminary data.</text>
</comment>
<feature type="transmembrane region" description="Helical" evidence="7">
    <location>
        <begin position="62"/>
        <end position="83"/>
    </location>
</feature>
<accession>A0ABT5LV88</accession>
<sequence>MMTLYYEEKSMRYAKKNIFTKYLRLILMASGLSLVSAAATLYLLHNINALVSKNYSVESNNIFINGMLAMLVLFAASGLMQYFMARLGAGGLSDLRRMLSGQVLFLSYMEFINKRKIIFNALMGDIARIAPLFMLGPQFIYNAILFISCCSYLVYVSPLMFLVFAIGLVLQFINSFFTFKWTRHYSEKMRSSEDDIYNSFSAISDGKKEMLLNVVRRESFTKRTLLPNISKAEKLTNKVYLYWGMNGTWGMIVFYTFLFLVAYFGMDIFHLTDKTVMSFVIGSFFIIGPFTFLMNTGSPVILGLTSIYRLKSMGLLNQRIEDLSTLAESRPPSEPLDRCSLNNWQKISLENVVYHYVDNNEKEVLLGPYHLEINQGEIVFIVGGNGSGKTTLLLLLTSLLKPASGHITIDGVDISEATESYKSLFAGVFNESYLFEHVIDAQGQAASESLVNDILNKLGLSNTIYYQNGMLSSLELSTGQRNRVALLQSYLDDRSIYFFDEWAAAQDPEFKCHFYKKLLPELKAKGKTVIAISHDEQYFCCADRLIKLCDGKEA</sequence>
<feature type="transmembrane region" description="Helical" evidence="7">
    <location>
        <begin position="276"/>
        <end position="304"/>
    </location>
</feature>
<reference evidence="10 11" key="1">
    <citation type="submission" date="2023-02" db="EMBL/GenBank/DDBJ databases">
        <title>Entomopathogenic bacteria.</title>
        <authorList>
            <person name="Machado R.A."/>
        </authorList>
    </citation>
    <scope>NUCLEOTIDE SEQUENCE [LARGE SCALE GENOMIC DNA]</scope>
    <source>
        <strain evidence="10 11">XENO-2</strain>
    </source>
</reference>
<dbReference type="Pfam" id="PF00664">
    <property type="entry name" value="ABC_membrane"/>
    <property type="match status" value="1"/>
</dbReference>
<dbReference type="InterPro" id="IPR003593">
    <property type="entry name" value="AAA+_ATPase"/>
</dbReference>
<name>A0ABT5LV88_9GAMM</name>
<keyword evidence="2 7" id="KW-0812">Transmembrane</keyword>
<evidence type="ECO:0000256" key="1">
    <source>
        <dbReference type="ARBA" id="ARBA00004651"/>
    </source>
</evidence>
<evidence type="ECO:0000256" key="5">
    <source>
        <dbReference type="ARBA" id="ARBA00022989"/>
    </source>
</evidence>
<gene>
    <name evidence="10" type="ORF">PSI14_13085</name>
</gene>
<dbReference type="Gene3D" id="1.20.1560.10">
    <property type="entry name" value="ABC transporter type 1, transmembrane domain"/>
    <property type="match status" value="1"/>
</dbReference>